<reference evidence="1 2" key="1">
    <citation type="submission" date="2016-04" db="EMBL/GenBank/DDBJ databases">
        <title>Complete genome sequence of Thermococcus barossii type strain SHCK-94.</title>
        <authorList>
            <person name="Oger P.M."/>
        </authorList>
    </citation>
    <scope>NUCLEOTIDE SEQUENCE [LARGE SCALE GENOMIC DNA]</scope>
    <source>
        <strain evidence="1 2">SHCK-94</strain>
    </source>
</reference>
<proteinExistence type="predicted"/>
<protein>
    <submittedName>
        <fullName evidence="1">Uncharacterized protein</fullName>
    </submittedName>
</protein>
<name>A0A2Z2MGZ9_9EURY</name>
<sequence>MSLLALTGMFIFGGKKEKKKKKSYEEILKDAEERFGVPADTIKELANLYVFNASLPRLVRHAHPEKDLEHVMRITGSVDRGDYIHISSILDAKWHEKASNANDPRAVKFVLLHPFIALILSHHSSAETSTIGRAVSDALNVYYGQLGKTYEDAKKEQDKLIEYILAMAEYNHIPIVKEKLREQLRQGLPKAFKIVDKLLPDNSKEHAILLQNALRYRVKDPLVLLKQAGIDIEPELEEFRGFLAEISGKKMEAELPKAGTKTGQSLTSADLAKAKLEVLSIINGLEFAGYSDDAKAKAIEKLSARIAELSKKELTPDSLQAIGLYAFALEMIKTGAFERLREVDDL</sequence>
<dbReference type="AlphaFoldDB" id="A0A2Z2MGZ9"/>
<gene>
    <name evidence="1" type="ORF">A3L01_00960</name>
</gene>
<keyword evidence="2" id="KW-1185">Reference proteome</keyword>
<organism evidence="1 2">
    <name type="scientific">Thermococcus barossii</name>
    <dbReference type="NCBI Taxonomy" id="54077"/>
    <lineage>
        <taxon>Archaea</taxon>
        <taxon>Methanobacteriati</taxon>
        <taxon>Methanobacteriota</taxon>
        <taxon>Thermococci</taxon>
        <taxon>Thermococcales</taxon>
        <taxon>Thermococcaceae</taxon>
        <taxon>Thermococcus</taxon>
    </lineage>
</organism>
<dbReference type="EMBL" id="CP015101">
    <property type="protein sequence ID" value="ASJ04005.1"/>
    <property type="molecule type" value="Genomic_DNA"/>
</dbReference>
<dbReference type="Proteomes" id="UP000250272">
    <property type="component" value="Chromosome"/>
</dbReference>
<evidence type="ECO:0000313" key="1">
    <source>
        <dbReference type="EMBL" id="ASJ04005.1"/>
    </source>
</evidence>
<accession>A0A2Z2MGZ9</accession>
<evidence type="ECO:0000313" key="2">
    <source>
        <dbReference type="Proteomes" id="UP000250272"/>
    </source>
</evidence>
<dbReference type="KEGG" id="tbs:A3L01_00960"/>